<keyword evidence="3" id="KW-1185">Reference proteome</keyword>
<dbReference type="Proteomes" id="UP000241818">
    <property type="component" value="Unassembled WGS sequence"/>
</dbReference>
<dbReference type="RefSeq" id="XP_024725706.1">
    <property type="nucleotide sequence ID" value="XM_024863239.1"/>
</dbReference>
<feature type="compositionally biased region" description="Low complexity" evidence="1">
    <location>
        <begin position="22"/>
        <end position="31"/>
    </location>
</feature>
<feature type="region of interest" description="Disordered" evidence="1">
    <location>
        <begin position="162"/>
        <end position="212"/>
    </location>
</feature>
<feature type="region of interest" description="Disordered" evidence="1">
    <location>
        <begin position="1"/>
        <end position="39"/>
    </location>
</feature>
<dbReference type="AlphaFoldDB" id="A0A2T3BFL3"/>
<dbReference type="EMBL" id="KZ679006">
    <property type="protein sequence ID" value="PSS28181.1"/>
    <property type="molecule type" value="Genomic_DNA"/>
</dbReference>
<feature type="compositionally biased region" description="Polar residues" evidence="1">
    <location>
        <begin position="231"/>
        <end position="240"/>
    </location>
</feature>
<feature type="compositionally biased region" description="Polar residues" evidence="1">
    <location>
        <begin position="188"/>
        <end position="198"/>
    </location>
</feature>
<protein>
    <submittedName>
        <fullName evidence="2">Uncharacterized protein</fullName>
    </submittedName>
</protein>
<dbReference type="InParanoid" id="A0A2T3BFL3"/>
<proteinExistence type="predicted"/>
<accession>A0A2T3BFL3</accession>
<name>A0A2T3BFL3_AMORE</name>
<gene>
    <name evidence="2" type="ORF">M430DRAFT_15410</name>
</gene>
<dbReference type="GeneID" id="36571320"/>
<feature type="compositionally biased region" description="Low complexity" evidence="1">
    <location>
        <begin position="202"/>
        <end position="211"/>
    </location>
</feature>
<reference evidence="2 3" key="1">
    <citation type="journal article" date="2018" name="New Phytol.">
        <title>Comparative genomics and transcriptomics depict ericoid mycorrhizal fungi as versatile saprotrophs and plant mutualists.</title>
        <authorList>
            <person name="Martino E."/>
            <person name="Morin E."/>
            <person name="Grelet G.A."/>
            <person name="Kuo A."/>
            <person name="Kohler A."/>
            <person name="Daghino S."/>
            <person name="Barry K.W."/>
            <person name="Cichocki N."/>
            <person name="Clum A."/>
            <person name="Dockter R.B."/>
            <person name="Hainaut M."/>
            <person name="Kuo R.C."/>
            <person name="LaButti K."/>
            <person name="Lindahl B.D."/>
            <person name="Lindquist E.A."/>
            <person name="Lipzen A."/>
            <person name="Khouja H.R."/>
            <person name="Magnuson J."/>
            <person name="Murat C."/>
            <person name="Ohm R.A."/>
            <person name="Singer S.W."/>
            <person name="Spatafora J.W."/>
            <person name="Wang M."/>
            <person name="Veneault-Fourrey C."/>
            <person name="Henrissat B."/>
            <person name="Grigoriev I.V."/>
            <person name="Martin F.M."/>
            <person name="Perotto S."/>
        </authorList>
    </citation>
    <scope>NUCLEOTIDE SEQUENCE [LARGE SCALE GENOMIC DNA]</scope>
    <source>
        <strain evidence="2 3">ATCC 22711</strain>
    </source>
</reference>
<sequence>MAPVRGDRTAQNSGNRRPNDRTQTSTSTEEQNQYGSPPTQLFSQLVAGVGSQFQIFESEIFISELEDELNPSPIGDILRGSESQQSPYRVGKRPARRNAFSSHRQIHWNSRLSGILSNTDDVIRDVLDGVHTNSSYRQFNIRGGINQGHERHSNMDAQVDMERGQSSTHQHMEDNPRNLPTEGIPYIENNSGTRQQYNAADPSSLSSPPFSNLMTGIADLNLESRAREIQTRSGYNQAQCPPSPSSLEAHHSEEAFSDLDFNE</sequence>
<organism evidence="2 3">
    <name type="scientific">Amorphotheca resinae ATCC 22711</name>
    <dbReference type="NCBI Taxonomy" id="857342"/>
    <lineage>
        <taxon>Eukaryota</taxon>
        <taxon>Fungi</taxon>
        <taxon>Dikarya</taxon>
        <taxon>Ascomycota</taxon>
        <taxon>Pezizomycotina</taxon>
        <taxon>Leotiomycetes</taxon>
        <taxon>Helotiales</taxon>
        <taxon>Amorphothecaceae</taxon>
        <taxon>Amorphotheca</taxon>
    </lineage>
</organism>
<evidence type="ECO:0000313" key="3">
    <source>
        <dbReference type="Proteomes" id="UP000241818"/>
    </source>
</evidence>
<feature type="region of interest" description="Disordered" evidence="1">
    <location>
        <begin position="230"/>
        <end position="263"/>
    </location>
</feature>
<feature type="region of interest" description="Disordered" evidence="1">
    <location>
        <begin position="73"/>
        <end position="96"/>
    </location>
</feature>
<evidence type="ECO:0000256" key="1">
    <source>
        <dbReference type="SAM" id="MobiDB-lite"/>
    </source>
</evidence>
<evidence type="ECO:0000313" key="2">
    <source>
        <dbReference type="EMBL" id="PSS28181.1"/>
    </source>
</evidence>